<accession>A0A1I1NL95</accession>
<protein>
    <recommendedName>
        <fullName evidence="4">Lipoprotein</fullName>
    </recommendedName>
</protein>
<organism evidence="2 3">
    <name type="scientific">Zunongwangia mangrovi</name>
    <dbReference type="NCBI Taxonomy" id="1334022"/>
    <lineage>
        <taxon>Bacteria</taxon>
        <taxon>Pseudomonadati</taxon>
        <taxon>Bacteroidota</taxon>
        <taxon>Flavobacteriia</taxon>
        <taxon>Flavobacteriales</taxon>
        <taxon>Flavobacteriaceae</taxon>
        <taxon>Zunongwangia</taxon>
    </lineage>
</organism>
<evidence type="ECO:0000256" key="1">
    <source>
        <dbReference type="SAM" id="SignalP"/>
    </source>
</evidence>
<proteinExistence type="predicted"/>
<gene>
    <name evidence="2" type="ORF">SAMN04487907_1211</name>
</gene>
<dbReference type="AlphaFoldDB" id="A0A1I1NL95"/>
<dbReference type="PROSITE" id="PS51257">
    <property type="entry name" value="PROKAR_LIPOPROTEIN"/>
    <property type="match status" value="1"/>
</dbReference>
<name>A0A1I1NL95_9FLAO</name>
<sequence length="241" mass="27831">MKNFLNIIIFLILLVACENKASDKEEYNVENIEKTQIKKHIENNELTKSTEPLDTLINTHRFLAIGNVNAEIKIINQSDSLKYKDFKVVDFKDQILVVAKNLDENRFEIYERYNPNFTFEDFKVPVYNGTLVEPDFESYPWAKRFITRITDGCKNGINFAGKYTLIIWGCGSPCQGGAIVDRTNGKIYNGYFSTYGSEFRIDSKLIIFNPTLIDEETKLMSLHHIAKVRTEIWNGSEFIAL</sequence>
<dbReference type="OrthoDB" id="8757135at2"/>
<reference evidence="3" key="1">
    <citation type="submission" date="2016-10" db="EMBL/GenBank/DDBJ databases">
        <authorList>
            <person name="Varghese N."/>
            <person name="Submissions S."/>
        </authorList>
    </citation>
    <scope>NUCLEOTIDE SEQUENCE [LARGE SCALE GENOMIC DNA]</scope>
    <source>
        <strain evidence="3">DSM 24499</strain>
    </source>
</reference>
<feature type="chain" id="PRO_5011583338" description="Lipoprotein" evidence="1">
    <location>
        <begin position="22"/>
        <end position="241"/>
    </location>
</feature>
<evidence type="ECO:0008006" key="4">
    <source>
        <dbReference type="Google" id="ProtNLM"/>
    </source>
</evidence>
<evidence type="ECO:0000313" key="3">
    <source>
        <dbReference type="Proteomes" id="UP000199438"/>
    </source>
</evidence>
<evidence type="ECO:0000313" key="2">
    <source>
        <dbReference type="EMBL" id="SFC94520.1"/>
    </source>
</evidence>
<dbReference type="EMBL" id="FOKV01000021">
    <property type="protein sequence ID" value="SFC94520.1"/>
    <property type="molecule type" value="Genomic_DNA"/>
</dbReference>
<feature type="signal peptide" evidence="1">
    <location>
        <begin position="1"/>
        <end position="21"/>
    </location>
</feature>
<keyword evidence="3" id="KW-1185">Reference proteome</keyword>
<keyword evidence="1" id="KW-0732">Signal</keyword>
<dbReference type="Proteomes" id="UP000199438">
    <property type="component" value="Unassembled WGS sequence"/>
</dbReference>